<accession>A0A0A6PRA8</accession>
<proteinExistence type="predicted"/>
<evidence type="ECO:0000313" key="1">
    <source>
        <dbReference type="EMBL" id="KHD07522.1"/>
    </source>
</evidence>
<name>A0A0A6PRA8_9GAMM</name>
<sequence length="89" mass="10262">MITQTCQIDSQGRITLPKDAFDLMGFLPNMNVMLELTKASIVIKQKRNLPPITAEIAQMELPVADWEQMAQEVEEGRLKLKIRQSFLWM</sequence>
<organism evidence="1 2">
    <name type="scientific">Candidatus Thiomargarita nelsonii</name>
    <dbReference type="NCBI Taxonomy" id="1003181"/>
    <lineage>
        <taxon>Bacteria</taxon>
        <taxon>Pseudomonadati</taxon>
        <taxon>Pseudomonadota</taxon>
        <taxon>Gammaproteobacteria</taxon>
        <taxon>Thiotrichales</taxon>
        <taxon>Thiotrichaceae</taxon>
        <taxon>Thiomargarita</taxon>
    </lineage>
</organism>
<dbReference type="Proteomes" id="UP000030428">
    <property type="component" value="Unassembled WGS sequence"/>
</dbReference>
<dbReference type="AlphaFoldDB" id="A0A0A6PRA8"/>
<gene>
    <name evidence="1" type="ORF">PN36_25085</name>
</gene>
<comment type="caution">
    <text evidence="1">The sequence shown here is derived from an EMBL/GenBank/DDBJ whole genome shotgun (WGS) entry which is preliminary data.</text>
</comment>
<protein>
    <recommendedName>
        <fullName evidence="3">SpoVT-AbrB domain-containing protein</fullName>
    </recommendedName>
</protein>
<dbReference type="SUPFAM" id="SSF89447">
    <property type="entry name" value="AbrB/MazE/MraZ-like"/>
    <property type="match status" value="1"/>
</dbReference>
<dbReference type="EMBL" id="JSZA02000135">
    <property type="protein sequence ID" value="KHD07522.1"/>
    <property type="molecule type" value="Genomic_DNA"/>
</dbReference>
<keyword evidence="2" id="KW-1185">Reference proteome</keyword>
<dbReference type="InterPro" id="IPR037914">
    <property type="entry name" value="SpoVT-AbrB_sf"/>
</dbReference>
<evidence type="ECO:0008006" key="3">
    <source>
        <dbReference type="Google" id="ProtNLM"/>
    </source>
</evidence>
<evidence type="ECO:0000313" key="2">
    <source>
        <dbReference type="Proteomes" id="UP000030428"/>
    </source>
</evidence>
<reference evidence="1 2" key="1">
    <citation type="journal article" date="2016" name="Front. Microbiol.">
        <title>Single-Cell (Meta-)Genomics of a Dimorphic Candidatus Thiomargarita nelsonii Reveals Genomic Plasticity.</title>
        <authorList>
            <person name="Flood B.E."/>
            <person name="Fliss P."/>
            <person name="Jones D.S."/>
            <person name="Dick G.J."/>
            <person name="Jain S."/>
            <person name="Kaster A.K."/>
            <person name="Winkel M."/>
            <person name="Mussmann M."/>
            <person name="Bailey J."/>
        </authorList>
    </citation>
    <scope>NUCLEOTIDE SEQUENCE [LARGE SCALE GENOMIC DNA]</scope>
    <source>
        <strain evidence="1">Hydrate Ridge</strain>
    </source>
</reference>